<keyword evidence="1" id="KW-0472">Membrane</keyword>
<evidence type="ECO:0000313" key="2">
    <source>
        <dbReference type="EMBL" id="MPM01264.1"/>
    </source>
</evidence>
<feature type="transmembrane region" description="Helical" evidence="1">
    <location>
        <begin position="56"/>
        <end position="73"/>
    </location>
</feature>
<accession>A0A644WG27</accession>
<protein>
    <submittedName>
        <fullName evidence="2">Uncharacterized protein</fullName>
    </submittedName>
</protein>
<dbReference type="EMBL" id="VSSQ01000784">
    <property type="protein sequence ID" value="MPM01264.1"/>
    <property type="molecule type" value="Genomic_DNA"/>
</dbReference>
<feature type="transmembrane region" description="Helical" evidence="1">
    <location>
        <begin position="6"/>
        <end position="22"/>
    </location>
</feature>
<organism evidence="2">
    <name type="scientific">bioreactor metagenome</name>
    <dbReference type="NCBI Taxonomy" id="1076179"/>
    <lineage>
        <taxon>unclassified sequences</taxon>
        <taxon>metagenomes</taxon>
        <taxon>ecological metagenomes</taxon>
    </lineage>
</organism>
<comment type="caution">
    <text evidence="2">The sequence shown here is derived from an EMBL/GenBank/DDBJ whole genome shotgun (WGS) entry which is preliminary data.</text>
</comment>
<sequence length="119" mass="13838">MSIILHRYLLLGVILLNLLAILRSRKFANNAKIVNAIIEYRREGIKLIKDFWKKQIIMIAIGVTLFLLAILIKENDNKIAINTFSLINYLYVLISVVLVTYNYNNFNREISNLLNKIKS</sequence>
<dbReference type="AlphaFoldDB" id="A0A644WG27"/>
<name>A0A644WG27_9ZZZZ</name>
<proteinExistence type="predicted"/>
<gene>
    <name evidence="2" type="ORF">SDC9_47503</name>
</gene>
<keyword evidence="1" id="KW-1133">Transmembrane helix</keyword>
<keyword evidence="1" id="KW-0812">Transmembrane</keyword>
<reference evidence="2" key="1">
    <citation type="submission" date="2019-08" db="EMBL/GenBank/DDBJ databases">
        <authorList>
            <person name="Kucharzyk K."/>
            <person name="Murdoch R.W."/>
            <person name="Higgins S."/>
            <person name="Loffler F."/>
        </authorList>
    </citation>
    <scope>NUCLEOTIDE SEQUENCE</scope>
</reference>
<evidence type="ECO:0000256" key="1">
    <source>
        <dbReference type="SAM" id="Phobius"/>
    </source>
</evidence>
<feature type="transmembrane region" description="Helical" evidence="1">
    <location>
        <begin position="79"/>
        <end position="101"/>
    </location>
</feature>